<keyword evidence="2 3" id="KW-0732">Signal</keyword>
<dbReference type="InterPro" id="IPR005632">
    <property type="entry name" value="Chaperone_Skp"/>
</dbReference>
<sequence>MKISAKVMAPLALAAAFGLGTVAPHAQTTPQKVGFVDVSKLLAAHPMDKEIQEIQKKADAELGALDKQIKAIDAKGASATAADKQTRETLVKTIQSKADAYDKQLEPKISVVEKAVDAAISNVAKSNGYSIIMDRDVAAKSGLVIYADGSAEITDAVAKAVK</sequence>
<dbReference type="PANTHER" id="PTHR35089:SF1">
    <property type="entry name" value="CHAPERONE PROTEIN SKP"/>
    <property type="match status" value="1"/>
</dbReference>
<dbReference type="SMART" id="SM00935">
    <property type="entry name" value="OmpH"/>
    <property type="match status" value="1"/>
</dbReference>
<organism evidence="4 5">
    <name type="scientific">Deinococcus multiflagellatus</name>
    <dbReference type="NCBI Taxonomy" id="1656887"/>
    <lineage>
        <taxon>Bacteria</taxon>
        <taxon>Thermotogati</taxon>
        <taxon>Deinococcota</taxon>
        <taxon>Deinococci</taxon>
        <taxon>Deinococcales</taxon>
        <taxon>Deinococcaceae</taxon>
        <taxon>Deinococcus</taxon>
    </lineage>
</organism>
<proteinExistence type="inferred from homology"/>
<evidence type="ECO:0000313" key="5">
    <source>
        <dbReference type="Proteomes" id="UP001596317"/>
    </source>
</evidence>
<dbReference type="Proteomes" id="UP001596317">
    <property type="component" value="Unassembled WGS sequence"/>
</dbReference>
<gene>
    <name evidence="4" type="ORF">ACFP90_04800</name>
</gene>
<feature type="signal peptide" evidence="3">
    <location>
        <begin position="1"/>
        <end position="26"/>
    </location>
</feature>
<name>A0ABW1ZHJ6_9DEIO</name>
<dbReference type="InterPro" id="IPR024930">
    <property type="entry name" value="Skp_dom_sf"/>
</dbReference>
<keyword evidence="5" id="KW-1185">Reference proteome</keyword>
<evidence type="ECO:0000313" key="4">
    <source>
        <dbReference type="EMBL" id="MFC6659757.1"/>
    </source>
</evidence>
<dbReference type="Gene3D" id="3.30.910.20">
    <property type="entry name" value="Skp domain"/>
    <property type="match status" value="1"/>
</dbReference>
<accession>A0ABW1ZHJ6</accession>
<dbReference type="RefSeq" id="WP_224603728.1">
    <property type="nucleotide sequence ID" value="NZ_JAIQXV010000001.1"/>
</dbReference>
<dbReference type="PANTHER" id="PTHR35089">
    <property type="entry name" value="CHAPERONE PROTEIN SKP"/>
    <property type="match status" value="1"/>
</dbReference>
<evidence type="ECO:0000256" key="2">
    <source>
        <dbReference type="ARBA" id="ARBA00022729"/>
    </source>
</evidence>
<dbReference type="EMBL" id="JBHSWB010000001">
    <property type="protein sequence ID" value="MFC6659757.1"/>
    <property type="molecule type" value="Genomic_DNA"/>
</dbReference>
<evidence type="ECO:0000256" key="3">
    <source>
        <dbReference type="SAM" id="SignalP"/>
    </source>
</evidence>
<protein>
    <submittedName>
        <fullName evidence="4">OmpH family outer membrane protein</fullName>
    </submittedName>
</protein>
<dbReference type="Pfam" id="PF03938">
    <property type="entry name" value="OmpH"/>
    <property type="match status" value="1"/>
</dbReference>
<comment type="similarity">
    <text evidence="1">Belongs to the Skp family.</text>
</comment>
<evidence type="ECO:0000256" key="1">
    <source>
        <dbReference type="ARBA" id="ARBA00009091"/>
    </source>
</evidence>
<comment type="caution">
    <text evidence="4">The sequence shown here is derived from an EMBL/GenBank/DDBJ whole genome shotgun (WGS) entry which is preliminary data.</text>
</comment>
<dbReference type="SUPFAM" id="SSF111384">
    <property type="entry name" value="OmpH-like"/>
    <property type="match status" value="1"/>
</dbReference>
<feature type="chain" id="PRO_5046911468" evidence="3">
    <location>
        <begin position="27"/>
        <end position="162"/>
    </location>
</feature>
<reference evidence="5" key="1">
    <citation type="journal article" date="2019" name="Int. J. Syst. Evol. Microbiol.">
        <title>The Global Catalogue of Microorganisms (GCM) 10K type strain sequencing project: providing services to taxonomists for standard genome sequencing and annotation.</title>
        <authorList>
            <consortium name="The Broad Institute Genomics Platform"/>
            <consortium name="The Broad Institute Genome Sequencing Center for Infectious Disease"/>
            <person name="Wu L."/>
            <person name="Ma J."/>
        </authorList>
    </citation>
    <scope>NUCLEOTIDE SEQUENCE [LARGE SCALE GENOMIC DNA]</scope>
    <source>
        <strain evidence="5">CCUG 63830</strain>
    </source>
</reference>